<protein>
    <submittedName>
        <fullName evidence="2">Uncharacterized protein</fullName>
    </submittedName>
</protein>
<gene>
    <name evidence="2" type="ORF">E2C01_094293</name>
</gene>
<reference evidence="2 3" key="1">
    <citation type="submission" date="2019-05" db="EMBL/GenBank/DDBJ databases">
        <title>Another draft genome of Portunus trituberculatus and its Hox gene families provides insights of decapod evolution.</title>
        <authorList>
            <person name="Jeong J.-H."/>
            <person name="Song I."/>
            <person name="Kim S."/>
            <person name="Choi T."/>
            <person name="Kim D."/>
            <person name="Ryu S."/>
            <person name="Kim W."/>
        </authorList>
    </citation>
    <scope>NUCLEOTIDE SEQUENCE [LARGE SCALE GENOMIC DNA]</scope>
    <source>
        <tissue evidence="2">Muscle</tissue>
    </source>
</reference>
<feature type="chain" id="PRO_5023092976" evidence="1">
    <location>
        <begin position="23"/>
        <end position="151"/>
    </location>
</feature>
<dbReference type="Proteomes" id="UP000324222">
    <property type="component" value="Unassembled WGS sequence"/>
</dbReference>
<feature type="signal peptide" evidence="1">
    <location>
        <begin position="1"/>
        <end position="22"/>
    </location>
</feature>
<dbReference type="AlphaFoldDB" id="A0A5B7K0E6"/>
<comment type="caution">
    <text evidence="2">The sequence shown here is derived from an EMBL/GenBank/DDBJ whole genome shotgun (WGS) entry which is preliminary data.</text>
</comment>
<keyword evidence="3" id="KW-1185">Reference proteome</keyword>
<name>A0A5B7K0E6_PORTR</name>
<dbReference type="EMBL" id="VSRR010116087">
    <property type="protein sequence ID" value="MPC98907.1"/>
    <property type="molecule type" value="Genomic_DNA"/>
</dbReference>
<evidence type="ECO:0000313" key="3">
    <source>
        <dbReference type="Proteomes" id="UP000324222"/>
    </source>
</evidence>
<proteinExistence type="predicted"/>
<keyword evidence="1" id="KW-0732">Signal</keyword>
<accession>A0A5B7K0E6</accession>
<evidence type="ECO:0000313" key="2">
    <source>
        <dbReference type="EMBL" id="MPC98907.1"/>
    </source>
</evidence>
<evidence type="ECO:0000256" key="1">
    <source>
        <dbReference type="SAM" id="SignalP"/>
    </source>
</evidence>
<organism evidence="2 3">
    <name type="scientific">Portunus trituberculatus</name>
    <name type="common">Swimming crab</name>
    <name type="synonym">Neptunus trituberculatus</name>
    <dbReference type="NCBI Taxonomy" id="210409"/>
    <lineage>
        <taxon>Eukaryota</taxon>
        <taxon>Metazoa</taxon>
        <taxon>Ecdysozoa</taxon>
        <taxon>Arthropoda</taxon>
        <taxon>Crustacea</taxon>
        <taxon>Multicrustacea</taxon>
        <taxon>Malacostraca</taxon>
        <taxon>Eumalacostraca</taxon>
        <taxon>Eucarida</taxon>
        <taxon>Decapoda</taxon>
        <taxon>Pleocyemata</taxon>
        <taxon>Brachyura</taxon>
        <taxon>Eubrachyura</taxon>
        <taxon>Portunoidea</taxon>
        <taxon>Portunidae</taxon>
        <taxon>Portuninae</taxon>
        <taxon>Portunus</taxon>
    </lineage>
</organism>
<sequence length="151" mass="16286">MGVIHVLYVHIHVPLLLWVVYAPPPISPRPQPISLVSGCGLQGTQLPASQPVNQPANNTAQRGKNITSAPSDIKFLHYEKHHRETDATCRPGDEQVDFDVLSILSSSSSSSSSSSCSGEVMYVMALGLPPWITAAASGRDSGQRRKNQPME</sequence>